<reference evidence="8 9" key="1">
    <citation type="journal article" date="2016" name="Nat. Commun.">
        <title>Thousands of microbial genomes shed light on interconnected biogeochemical processes in an aquifer system.</title>
        <authorList>
            <person name="Anantharaman K."/>
            <person name="Brown C.T."/>
            <person name="Hug L.A."/>
            <person name="Sharon I."/>
            <person name="Castelle C.J."/>
            <person name="Probst A.J."/>
            <person name="Thomas B.C."/>
            <person name="Singh A."/>
            <person name="Wilkins M.J."/>
            <person name="Karaoz U."/>
            <person name="Brodie E.L."/>
            <person name="Williams K.H."/>
            <person name="Hubbard S.S."/>
            <person name="Banfield J.F."/>
        </authorList>
    </citation>
    <scope>NUCLEOTIDE SEQUENCE [LARGE SCALE GENOMIC DNA]</scope>
</reference>
<comment type="caution">
    <text evidence="8">The sequence shown here is derived from an EMBL/GenBank/DDBJ whole genome shotgun (WGS) entry which is preliminary data.</text>
</comment>
<dbReference type="SUPFAM" id="SSF56349">
    <property type="entry name" value="DNA breaking-rejoining enzymes"/>
    <property type="match status" value="1"/>
</dbReference>
<evidence type="ECO:0000256" key="5">
    <source>
        <dbReference type="PROSITE-ProRule" id="PRU01248"/>
    </source>
</evidence>
<evidence type="ECO:0000259" key="7">
    <source>
        <dbReference type="PROSITE" id="PS51900"/>
    </source>
</evidence>
<evidence type="ECO:0000313" key="8">
    <source>
        <dbReference type="EMBL" id="OGM08059.1"/>
    </source>
</evidence>
<comment type="similarity">
    <text evidence="1">Belongs to the 'phage' integrase family.</text>
</comment>
<sequence>MTQETLKNLLPKFIKDLENKSRSPSTILAYRADLEQLISFVEAKQKIYPEQIGQEIIEAFRDSLLSQKYTPKTVSRKLNAVKTFFRYLLSEGYLTKDPSLSVAHPQIETSFPKYFSPLQYRALRDVVRDDRRVAAIVELILQTGMRISEVGNLKINNIKADKVTIEAYATQAERTIPLNKPAKDEVEKYLKERPKTDSPYLFVSKNGKPLAVRNIRAAIDRYMQKSEIVGYSVNDLRTTFIIQNLKAGVDLVLLSQVVGHKRLSTTERYLSLAEVKEPGKKQVLEEL</sequence>
<dbReference type="Gene3D" id="1.10.150.130">
    <property type="match status" value="1"/>
</dbReference>
<dbReference type="InterPro" id="IPR050090">
    <property type="entry name" value="Tyrosine_recombinase_XerCD"/>
</dbReference>
<evidence type="ECO:0000259" key="6">
    <source>
        <dbReference type="PROSITE" id="PS51898"/>
    </source>
</evidence>
<dbReference type="PROSITE" id="PS51900">
    <property type="entry name" value="CB"/>
    <property type="match status" value="1"/>
</dbReference>
<evidence type="ECO:0000256" key="2">
    <source>
        <dbReference type="ARBA" id="ARBA00022908"/>
    </source>
</evidence>
<dbReference type="PANTHER" id="PTHR30349:SF41">
    <property type="entry name" value="INTEGRASE_RECOMBINASE PROTEIN MJ0367-RELATED"/>
    <property type="match status" value="1"/>
</dbReference>
<dbReference type="PANTHER" id="PTHR30349">
    <property type="entry name" value="PHAGE INTEGRASE-RELATED"/>
    <property type="match status" value="1"/>
</dbReference>
<dbReference type="CDD" id="cd00397">
    <property type="entry name" value="DNA_BRE_C"/>
    <property type="match status" value="1"/>
</dbReference>
<keyword evidence="4" id="KW-0233">DNA recombination</keyword>
<gene>
    <name evidence="8" type="ORF">A2Z67_05500</name>
</gene>
<dbReference type="Proteomes" id="UP000176939">
    <property type="component" value="Unassembled WGS sequence"/>
</dbReference>
<dbReference type="InterPro" id="IPR011010">
    <property type="entry name" value="DNA_brk_join_enz"/>
</dbReference>
<evidence type="ECO:0000256" key="1">
    <source>
        <dbReference type="ARBA" id="ARBA00008857"/>
    </source>
</evidence>
<accession>A0A1F7X034</accession>
<dbReference type="Pfam" id="PF02899">
    <property type="entry name" value="Phage_int_SAM_1"/>
    <property type="match status" value="1"/>
</dbReference>
<dbReference type="GO" id="GO:0006310">
    <property type="term" value="P:DNA recombination"/>
    <property type="evidence" value="ECO:0007669"/>
    <property type="project" value="UniProtKB-KW"/>
</dbReference>
<feature type="domain" description="Core-binding (CB)" evidence="7">
    <location>
        <begin position="4"/>
        <end position="89"/>
    </location>
</feature>
<dbReference type="GO" id="GO:0003677">
    <property type="term" value="F:DNA binding"/>
    <property type="evidence" value="ECO:0007669"/>
    <property type="project" value="UniProtKB-UniRule"/>
</dbReference>
<dbReference type="InterPro" id="IPR044068">
    <property type="entry name" value="CB"/>
</dbReference>
<dbReference type="Pfam" id="PF00589">
    <property type="entry name" value="Phage_integrase"/>
    <property type="match status" value="1"/>
</dbReference>
<organism evidence="8 9">
    <name type="scientific">Candidatus Woesebacteria bacterium RBG_13_36_22</name>
    <dbReference type="NCBI Taxonomy" id="1802478"/>
    <lineage>
        <taxon>Bacteria</taxon>
        <taxon>Candidatus Woeseibacteriota</taxon>
    </lineage>
</organism>
<name>A0A1F7X034_9BACT</name>
<evidence type="ECO:0000256" key="3">
    <source>
        <dbReference type="ARBA" id="ARBA00023125"/>
    </source>
</evidence>
<evidence type="ECO:0000313" key="9">
    <source>
        <dbReference type="Proteomes" id="UP000176939"/>
    </source>
</evidence>
<evidence type="ECO:0008006" key="10">
    <source>
        <dbReference type="Google" id="ProtNLM"/>
    </source>
</evidence>
<proteinExistence type="inferred from homology"/>
<feature type="domain" description="Tyr recombinase" evidence="6">
    <location>
        <begin position="110"/>
        <end position="284"/>
    </location>
</feature>
<dbReference type="PROSITE" id="PS51898">
    <property type="entry name" value="TYR_RECOMBINASE"/>
    <property type="match status" value="1"/>
</dbReference>
<dbReference type="EMBL" id="MGFQ01000058">
    <property type="protein sequence ID" value="OGM08059.1"/>
    <property type="molecule type" value="Genomic_DNA"/>
</dbReference>
<dbReference type="InterPro" id="IPR010998">
    <property type="entry name" value="Integrase_recombinase_N"/>
</dbReference>
<keyword evidence="3 5" id="KW-0238">DNA-binding</keyword>
<dbReference type="Gene3D" id="1.10.443.10">
    <property type="entry name" value="Intergrase catalytic core"/>
    <property type="match status" value="1"/>
</dbReference>
<dbReference type="InterPro" id="IPR013762">
    <property type="entry name" value="Integrase-like_cat_sf"/>
</dbReference>
<protein>
    <recommendedName>
        <fullName evidence="10">Tyrosine recombinase XerC</fullName>
    </recommendedName>
</protein>
<dbReference type="InterPro" id="IPR004107">
    <property type="entry name" value="Integrase_SAM-like_N"/>
</dbReference>
<keyword evidence="2" id="KW-0229">DNA integration</keyword>
<dbReference type="GO" id="GO:0015074">
    <property type="term" value="P:DNA integration"/>
    <property type="evidence" value="ECO:0007669"/>
    <property type="project" value="UniProtKB-KW"/>
</dbReference>
<dbReference type="AlphaFoldDB" id="A0A1F7X034"/>
<dbReference type="InterPro" id="IPR002104">
    <property type="entry name" value="Integrase_catalytic"/>
</dbReference>
<evidence type="ECO:0000256" key="4">
    <source>
        <dbReference type="ARBA" id="ARBA00023172"/>
    </source>
</evidence>